<evidence type="ECO:0000313" key="8">
    <source>
        <dbReference type="EMBL" id="KAA0199306.1"/>
    </source>
</evidence>
<evidence type="ECO:0000259" key="7">
    <source>
        <dbReference type="PROSITE" id="PS51285"/>
    </source>
</evidence>
<keyword evidence="9" id="KW-1185">Reference proteome</keyword>
<dbReference type="SUPFAM" id="SSF56112">
    <property type="entry name" value="Protein kinase-like (PK-like)"/>
    <property type="match status" value="1"/>
</dbReference>
<keyword evidence="4 8" id="KW-0418">Kinase</keyword>
<dbReference type="InterPro" id="IPR011009">
    <property type="entry name" value="Kinase-like_dom_sf"/>
</dbReference>
<feature type="region of interest" description="Disordered" evidence="6">
    <location>
        <begin position="187"/>
        <end position="239"/>
    </location>
</feature>
<dbReference type="Proteomes" id="UP000728185">
    <property type="component" value="Unassembled WGS sequence"/>
</dbReference>
<comment type="caution">
    <text evidence="8">The sequence shown here is derived from an EMBL/GenBank/DDBJ whole genome shotgun (WGS) entry which is preliminary data.</text>
</comment>
<keyword evidence="5" id="KW-0067">ATP-binding</keyword>
<feature type="compositionally biased region" description="Polar residues" evidence="6">
    <location>
        <begin position="228"/>
        <end position="237"/>
    </location>
</feature>
<dbReference type="AlphaFoldDB" id="A0A8E0S2W1"/>
<dbReference type="GO" id="GO:0005524">
    <property type="term" value="F:ATP binding"/>
    <property type="evidence" value="ECO:0007669"/>
    <property type="project" value="UniProtKB-KW"/>
</dbReference>
<feature type="domain" description="AGC-kinase C-terminal" evidence="7">
    <location>
        <begin position="85"/>
        <end position="154"/>
    </location>
</feature>
<feature type="compositionally biased region" description="Acidic residues" evidence="6">
    <location>
        <begin position="198"/>
        <end position="217"/>
    </location>
</feature>
<sequence length="412" mass="46059">MVKPSTGGVWQHFYLICSPVDHHSVRKKAGATTHRILTVLLKFPPSFSPEVFSLIKGLLKRDPRERLGNKDDKEEVKRHKVFRRHEINWSDVYNRRLKPPFKRHLLAESDTSMLAPTFTHLQPIVSPSDAGRSIPTDMFRGFSYVAQSVCKDSERDKWAEYNSSSRRRHHGYRASLSAGRLRRLEHEAKNRNERADDVVGEVEDDDDDEEEGQEEENVPGAKRIHQGNGCSFYTPSNPDERGTNQEVLVFNFTTAPLNQERLKVFHNYPIPMMHSLSRNQLRLDTTQSAAVLNAVPAYPAHRSHVGLKTFGRQNKASPGHLALRLVHSTDQLGTLHQHEASGAGDANRRLRITQLALPTEAPSKAPNLDFSLMDASPISSGANGAIGTQTSITTASTSVSLYQNASGKCCVM</sequence>
<protein>
    <submittedName>
        <fullName evidence="8">Ribosomal protein S6 kinase beta 2</fullName>
    </submittedName>
</protein>
<dbReference type="SMART" id="SM00133">
    <property type="entry name" value="S_TK_X"/>
    <property type="match status" value="1"/>
</dbReference>
<proteinExistence type="predicted"/>
<dbReference type="EMBL" id="LUCM01001197">
    <property type="protein sequence ID" value="KAA0199306.1"/>
    <property type="molecule type" value="Genomic_DNA"/>
</dbReference>
<dbReference type="PROSITE" id="PS51285">
    <property type="entry name" value="AGC_KINASE_CTER"/>
    <property type="match status" value="1"/>
</dbReference>
<evidence type="ECO:0000256" key="2">
    <source>
        <dbReference type="ARBA" id="ARBA00022679"/>
    </source>
</evidence>
<organism evidence="8 9">
    <name type="scientific">Fasciolopsis buskii</name>
    <dbReference type="NCBI Taxonomy" id="27845"/>
    <lineage>
        <taxon>Eukaryota</taxon>
        <taxon>Metazoa</taxon>
        <taxon>Spiralia</taxon>
        <taxon>Lophotrochozoa</taxon>
        <taxon>Platyhelminthes</taxon>
        <taxon>Trematoda</taxon>
        <taxon>Digenea</taxon>
        <taxon>Plagiorchiida</taxon>
        <taxon>Echinostomata</taxon>
        <taxon>Echinostomatoidea</taxon>
        <taxon>Fasciolidae</taxon>
        <taxon>Fasciolopsis</taxon>
    </lineage>
</organism>
<reference evidence="8" key="1">
    <citation type="submission" date="2019-05" db="EMBL/GenBank/DDBJ databases">
        <title>Annotation for the trematode Fasciolopsis buski.</title>
        <authorList>
            <person name="Choi Y.-J."/>
        </authorList>
    </citation>
    <scope>NUCLEOTIDE SEQUENCE</scope>
    <source>
        <strain evidence="8">HT</strain>
        <tissue evidence="8">Whole worm</tissue>
    </source>
</reference>
<evidence type="ECO:0000256" key="4">
    <source>
        <dbReference type="ARBA" id="ARBA00022777"/>
    </source>
</evidence>
<evidence type="ECO:0000313" key="9">
    <source>
        <dbReference type="Proteomes" id="UP000728185"/>
    </source>
</evidence>
<dbReference type="InterPro" id="IPR000961">
    <property type="entry name" value="AGC-kinase_C"/>
</dbReference>
<gene>
    <name evidence="8" type="ORF">FBUS_09829</name>
</gene>
<evidence type="ECO:0000256" key="1">
    <source>
        <dbReference type="ARBA" id="ARBA00022527"/>
    </source>
</evidence>
<dbReference type="OrthoDB" id="6254243at2759"/>
<evidence type="ECO:0000256" key="5">
    <source>
        <dbReference type="ARBA" id="ARBA00022840"/>
    </source>
</evidence>
<dbReference type="Gene3D" id="3.30.200.20">
    <property type="entry name" value="Phosphorylase Kinase, domain 1"/>
    <property type="match status" value="1"/>
</dbReference>
<dbReference type="PANTHER" id="PTHR24351">
    <property type="entry name" value="RIBOSOMAL PROTEIN S6 KINASE"/>
    <property type="match status" value="1"/>
</dbReference>
<dbReference type="Gene3D" id="1.10.510.10">
    <property type="entry name" value="Transferase(Phosphotransferase) domain 1"/>
    <property type="match status" value="1"/>
</dbReference>
<accession>A0A8E0S2W1</accession>
<dbReference type="GO" id="GO:0004674">
    <property type="term" value="F:protein serine/threonine kinase activity"/>
    <property type="evidence" value="ECO:0007669"/>
    <property type="project" value="UniProtKB-KW"/>
</dbReference>
<evidence type="ECO:0000256" key="3">
    <source>
        <dbReference type="ARBA" id="ARBA00022741"/>
    </source>
</evidence>
<name>A0A8E0S2W1_9TREM</name>
<keyword evidence="3" id="KW-0547">Nucleotide-binding</keyword>
<keyword evidence="2" id="KW-0808">Transferase</keyword>
<feature type="compositionally biased region" description="Basic and acidic residues" evidence="6">
    <location>
        <begin position="187"/>
        <end position="197"/>
    </location>
</feature>
<evidence type="ECO:0000256" key="6">
    <source>
        <dbReference type="SAM" id="MobiDB-lite"/>
    </source>
</evidence>
<keyword evidence="1" id="KW-0723">Serine/threonine-protein kinase</keyword>